<keyword evidence="9 10" id="KW-0472">Membrane</keyword>
<comment type="function">
    <text evidence="10">Involved in transporting aromatic amino acids across the cytoplasmic membrane.</text>
</comment>
<dbReference type="Pfam" id="PF03222">
    <property type="entry name" value="Trp_Tyr_perm"/>
    <property type="match status" value="1"/>
</dbReference>
<comment type="similarity">
    <text evidence="2 10">Belongs to the amino acid/polyamine transporter 2 family. Mtr/TnaB/TyrP permease subfamily.</text>
</comment>
<evidence type="ECO:0000256" key="2">
    <source>
        <dbReference type="ARBA" id="ARBA00005452"/>
    </source>
</evidence>
<evidence type="ECO:0000256" key="5">
    <source>
        <dbReference type="ARBA" id="ARBA00022519"/>
    </source>
</evidence>
<feature type="transmembrane region" description="Helical" evidence="10">
    <location>
        <begin position="318"/>
        <end position="338"/>
    </location>
</feature>
<dbReference type="PATRIC" id="fig|1560201.3.peg.2194"/>
<dbReference type="PANTHER" id="PTHR46997">
    <property type="entry name" value="LOW AFFINITY TRYPTOPHAN PERMEASE-RELATED"/>
    <property type="match status" value="1"/>
</dbReference>
<keyword evidence="4 10" id="KW-1003">Cell membrane</keyword>
<evidence type="ECO:0000313" key="14">
    <source>
        <dbReference type="Proteomes" id="UP000037088"/>
    </source>
</evidence>
<dbReference type="AlphaFoldDB" id="A0A0L7TFN1"/>
<dbReference type="Proteomes" id="UP000036851">
    <property type="component" value="Unassembled WGS sequence"/>
</dbReference>
<feature type="transmembrane region" description="Helical" evidence="10">
    <location>
        <begin position="38"/>
        <end position="63"/>
    </location>
</feature>
<sequence length="405" mass="44414">MKDKPEKKIGTVSGVCLIVATIVGGGMFSLPVALEGVWFVKGIMLLIFSSVIMLLTGLMIYEVNLKFPLGSSFHSFSKVLLPRSLNIITGISFAFVLYCVTYAYISGAASSLDNTLHYLTGVNLGRWSVAVIFLLVVSVMLWAGKRIGKILSVLIIGKFTSFILTFSGMIGSVDTNLLFSQYSIPHLSTWLIALPFCIISFGFHGSIPSLVNIYGKQNSKKIIKSIVIGVFISLFIYVFWLSVTMGNLSKTMIDTVVAKGGNIGDFLDALRADSQSSYFKILLLFFGNFAISASLLSATIGLIDYIKDLFKLHLRKNGNSTALMITYLPPSVCCFFFPNGFVPAIAYAGIGLTIWSILLPPLLVRKSRQTLTDGQYRLPFGNSFFGLFFIIGLLIFTMVCYATFV</sequence>
<feature type="transmembrane region" description="Helical" evidence="10">
    <location>
        <begin position="84"/>
        <end position="105"/>
    </location>
</feature>
<evidence type="ECO:0000256" key="8">
    <source>
        <dbReference type="ARBA" id="ARBA00022989"/>
    </source>
</evidence>
<accession>A0A0L7TFN1</accession>
<dbReference type="PRINTS" id="PR00166">
    <property type="entry name" value="AROAAPRMEASE"/>
</dbReference>
<reference evidence="13 14" key="1">
    <citation type="journal article" date="2015" name="Int. J. Syst. Evol. Microbiol.">
        <title>Erwinia iniecta sp. nov., isolated from Russian wheat aphids (Diuraphis noxia).</title>
        <authorList>
            <person name="Campillo T."/>
            <person name="Luna E."/>
            <person name="Portier P."/>
            <person name="Fischer-Le Saux M."/>
            <person name="Lapitan N."/>
            <person name="Tisserat N.A."/>
            <person name="Leach J.E."/>
        </authorList>
    </citation>
    <scope>NUCLEOTIDE SEQUENCE [LARGE SCALE GENOMIC DNA]</scope>
    <source>
        <strain evidence="11 14">B120</strain>
        <strain evidence="12 13">B149</strain>
    </source>
</reference>
<proteinExistence type="inferred from homology"/>
<feature type="transmembrane region" description="Helical" evidence="10">
    <location>
        <begin position="125"/>
        <end position="143"/>
    </location>
</feature>
<feature type="transmembrane region" description="Helical" evidence="10">
    <location>
        <begin position="12"/>
        <end position="32"/>
    </location>
</feature>
<dbReference type="OrthoDB" id="18749at2"/>
<evidence type="ECO:0000256" key="1">
    <source>
        <dbReference type="ARBA" id="ARBA00004429"/>
    </source>
</evidence>
<gene>
    <name evidence="11" type="ORF">NG42_10315</name>
    <name evidence="12" type="ORF">NG43_06860</name>
</gene>
<keyword evidence="14" id="KW-1185">Reference proteome</keyword>
<dbReference type="InterPro" id="IPR018227">
    <property type="entry name" value="Amino_acid_transport_2"/>
</dbReference>
<evidence type="ECO:0000313" key="12">
    <source>
        <dbReference type="EMBL" id="KOC94153.1"/>
    </source>
</evidence>
<keyword evidence="6 10" id="KW-0812">Transmembrane</keyword>
<feature type="transmembrane region" description="Helical" evidence="10">
    <location>
        <begin position="190"/>
        <end position="214"/>
    </location>
</feature>
<evidence type="ECO:0000256" key="10">
    <source>
        <dbReference type="RuleBase" id="RU367149"/>
    </source>
</evidence>
<dbReference type="GO" id="GO:0015173">
    <property type="term" value="F:aromatic amino acid transmembrane transporter activity"/>
    <property type="evidence" value="ECO:0007669"/>
    <property type="project" value="UniProtKB-UniRule"/>
</dbReference>
<comment type="caution">
    <text evidence="12">The sequence shown here is derived from an EMBL/GenBank/DDBJ whole genome shotgun (WGS) entry which is preliminary data.</text>
</comment>
<protein>
    <recommendedName>
        <fullName evidence="10">Aromatic amino acid permease</fullName>
    </recommendedName>
</protein>
<dbReference type="EMBL" id="JRXF01000008">
    <property type="protein sequence ID" value="KOC94153.1"/>
    <property type="molecule type" value="Genomic_DNA"/>
</dbReference>
<organism evidence="12 13">
    <name type="scientific">Winslowiella iniecta</name>
    <dbReference type="NCBI Taxonomy" id="1560201"/>
    <lineage>
        <taxon>Bacteria</taxon>
        <taxon>Pseudomonadati</taxon>
        <taxon>Pseudomonadota</taxon>
        <taxon>Gammaproteobacteria</taxon>
        <taxon>Enterobacterales</taxon>
        <taxon>Erwiniaceae</taxon>
        <taxon>Winslowiella</taxon>
    </lineage>
</organism>
<evidence type="ECO:0000313" key="13">
    <source>
        <dbReference type="Proteomes" id="UP000036851"/>
    </source>
</evidence>
<feature type="transmembrane region" description="Helical" evidence="10">
    <location>
        <begin position="344"/>
        <end position="364"/>
    </location>
</feature>
<evidence type="ECO:0000256" key="3">
    <source>
        <dbReference type="ARBA" id="ARBA00022448"/>
    </source>
</evidence>
<evidence type="ECO:0000256" key="4">
    <source>
        <dbReference type="ARBA" id="ARBA00022475"/>
    </source>
</evidence>
<evidence type="ECO:0000256" key="9">
    <source>
        <dbReference type="ARBA" id="ARBA00023136"/>
    </source>
</evidence>
<dbReference type="RefSeq" id="WP_052899212.1">
    <property type="nucleotide sequence ID" value="NZ_JRXE01000012.1"/>
</dbReference>
<feature type="transmembrane region" description="Helical" evidence="10">
    <location>
        <begin position="281"/>
        <end position="306"/>
    </location>
</feature>
<dbReference type="InterPro" id="IPR013059">
    <property type="entry name" value="Trp_tyr_transpt"/>
</dbReference>
<dbReference type="Gene3D" id="1.20.1740.10">
    <property type="entry name" value="Amino acid/polyamine transporter I"/>
    <property type="match status" value="1"/>
</dbReference>
<dbReference type="NCBIfam" id="TIGR00837">
    <property type="entry name" value="araaP"/>
    <property type="match status" value="1"/>
</dbReference>
<keyword evidence="5 10" id="KW-0997">Cell inner membrane</keyword>
<dbReference type="PANTHER" id="PTHR46997:SF1">
    <property type="entry name" value="LOW AFFINITY TRYPTOPHAN PERMEASE-RELATED"/>
    <property type="match status" value="1"/>
</dbReference>
<dbReference type="EMBL" id="JRXE01000012">
    <property type="protein sequence ID" value="KOC90159.1"/>
    <property type="molecule type" value="Genomic_DNA"/>
</dbReference>
<evidence type="ECO:0000256" key="6">
    <source>
        <dbReference type="ARBA" id="ARBA00022692"/>
    </source>
</evidence>
<comment type="subcellular location">
    <subcellularLocation>
        <location evidence="1 10">Cell inner membrane</location>
        <topology evidence="1 10">Multi-pass membrane protein</topology>
    </subcellularLocation>
</comment>
<name>A0A0L7TFN1_9GAMM</name>
<dbReference type="GO" id="GO:0003333">
    <property type="term" value="P:amino acid transmembrane transport"/>
    <property type="evidence" value="ECO:0007669"/>
    <property type="project" value="InterPro"/>
</dbReference>
<dbReference type="GO" id="GO:0005886">
    <property type="term" value="C:plasma membrane"/>
    <property type="evidence" value="ECO:0007669"/>
    <property type="project" value="UniProtKB-SubCell"/>
</dbReference>
<dbReference type="STRING" id="1560201.NG42_10315"/>
<keyword evidence="3 10" id="KW-0813">Transport</keyword>
<evidence type="ECO:0000256" key="7">
    <source>
        <dbReference type="ARBA" id="ARBA00022970"/>
    </source>
</evidence>
<keyword evidence="7 10" id="KW-0029">Amino-acid transport</keyword>
<evidence type="ECO:0000313" key="11">
    <source>
        <dbReference type="EMBL" id="KOC90159.1"/>
    </source>
</evidence>
<dbReference type="Proteomes" id="UP000037088">
    <property type="component" value="Unassembled WGS sequence"/>
</dbReference>
<dbReference type="PIRSF" id="PIRSF006060">
    <property type="entry name" value="AA_transporter"/>
    <property type="match status" value="1"/>
</dbReference>
<feature type="transmembrane region" description="Helical" evidence="10">
    <location>
        <begin position="384"/>
        <end position="404"/>
    </location>
</feature>
<keyword evidence="8 10" id="KW-1133">Transmembrane helix</keyword>
<feature type="transmembrane region" description="Helical" evidence="10">
    <location>
        <begin position="150"/>
        <end position="170"/>
    </location>
</feature>
<feature type="transmembrane region" description="Helical" evidence="10">
    <location>
        <begin position="226"/>
        <end position="243"/>
    </location>
</feature>